<evidence type="ECO:0000256" key="9">
    <source>
        <dbReference type="ARBA" id="ARBA00023212"/>
    </source>
</evidence>
<keyword evidence="16" id="KW-1185">Reference proteome</keyword>
<dbReference type="Proteomes" id="UP000515145">
    <property type="component" value="Chromosome 14"/>
</dbReference>
<dbReference type="InterPro" id="IPR008271">
    <property type="entry name" value="Ser/Thr_kinase_AS"/>
</dbReference>
<dbReference type="FunFam" id="3.30.200.20:FF:000042">
    <property type="entry name" value="Aurora kinase A"/>
    <property type="match status" value="1"/>
</dbReference>
<accession>A0A6P7JKG9</accession>
<dbReference type="InterPro" id="IPR016024">
    <property type="entry name" value="ARM-type_fold"/>
</dbReference>
<dbReference type="GO" id="GO:0005737">
    <property type="term" value="C:cytoplasm"/>
    <property type="evidence" value="ECO:0007669"/>
    <property type="project" value="UniProtKB-ARBA"/>
</dbReference>
<evidence type="ECO:0000256" key="4">
    <source>
        <dbReference type="ARBA" id="ARBA00022527"/>
    </source>
</evidence>
<name>A0A6P7JKG9_9TELE</name>
<dbReference type="CTD" id="27148"/>
<organism evidence="16 17">
    <name type="scientific">Parambassis ranga</name>
    <name type="common">Indian glassy fish</name>
    <dbReference type="NCBI Taxonomy" id="210632"/>
    <lineage>
        <taxon>Eukaryota</taxon>
        <taxon>Metazoa</taxon>
        <taxon>Chordata</taxon>
        <taxon>Craniata</taxon>
        <taxon>Vertebrata</taxon>
        <taxon>Euteleostomi</taxon>
        <taxon>Actinopterygii</taxon>
        <taxon>Neopterygii</taxon>
        <taxon>Teleostei</taxon>
        <taxon>Neoteleostei</taxon>
        <taxon>Acanthomorphata</taxon>
        <taxon>Ovalentaria</taxon>
        <taxon>Ambassidae</taxon>
        <taxon>Parambassis</taxon>
    </lineage>
</organism>
<comment type="subcellular location">
    <subcellularLocation>
        <location evidence="1">Cytoplasm</location>
        <location evidence="1">Cytoskeleton</location>
    </subcellularLocation>
</comment>
<evidence type="ECO:0000256" key="13">
    <source>
        <dbReference type="PROSITE-ProRule" id="PRU10141"/>
    </source>
</evidence>
<keyword evidence="9" id="KW-0206">Cytoskeleton</keyword>
<evidence type="ECO:0000256" key="3">
    <source>
        <dbReference type="ARBA" id="ARBA00022490"/>
    </source>
</evidence>
<comment type="catalytic activity">
    <reaction evidence="10">
        <text>L-threonyl-[protein] + ATP = O-phospho-L-threonyl-[protein] + ADP + H(+)</text>
        <dbReference type="Rhea" id="RHEA:46608"/>
        <dbReference type="Rhea" id="RHEA-COMP:11060"/>
        <dbReference type="Rhea" id="RHEA-COMP:11605"/>
        <dbReference type="ChEBI" id="CHEBI:15378"/>
        <dbReference type="ChEBI" id="CHEBI:30013"/>
        <dbReference type="ChEBI" id="CHEBI:30616"/>
        <dbReference type="ChEBI" id="CHEBI:61977"/>
        <dbReference type="ChEBI" id="CHEBI:456216"/>
        <dbReference type="EC" id="2.7.11.1"/>
    </reaction>
</comment>
<reference evidence="17" key="1">
    <citation type="submission" date="2025-08" db="UniProtKB">
        <authorList>
            <consortium name="RefSeq"/>
        </authorList>
    </citation>
    <scope>IDENTIFICATION</scope>
</reference>
<sequence>MNSYHVLELVGEGSFGRVYKGRKKFSGQVVALKFMPKLGRSEKELQNLKREIEIMRGLQHPNIVQLFDSFETDTEVVVVTEYAEGQLFQILEDDGSLPETQVREIACQLVSALYYLHSHRILHRDMKPQNILLDKTGVVKLCDFGFARAMSVSTLVLTSIKGTPLYMSPELVEEKPYDHTADLWSVGCILYELHTGAPPFYTNSIFHLVQLIVKDTVKWPDTMSDTCISFLKGLLTKNPLKRLSWPDLLHHPFVADGVLVLSDTGVFSPLTVPPSPDMIALKLKQVAEKSLPTSGESRLLRKAREQRNRKGKSGGSGYTKENKEGVRNDRPNTATAAVSPSAGQPSVSATNQIVDPKIQPPKRSKQGGQISRDYQKEFPSVEVGPRLVRRRSEDNQSALLKQDFDSEEYWENLAHKSEPSRQQKELNYTLIIPQLKSKIQAFKAQLTGGDVDLQQILQPLKVLHNLILMPDLEKWDHIRRELGLPHVLFDLIHNTVENSDLIKHQCFVPALAEMMTVLILYWEKHSDWMEEEHRLEEFTKPFNTILSRPHLRALAPLAASVLSLFTHHDIDVKVDMDYLACLLKDQVLCEPQISPPSGWGLCDGLFSLLLHTLSEHENASVSSSTNPALFLDLWKKICSSLATPDMSFCSTDGLYSFLSAVLLALTKDPYSCIPLFCEDGSKCVYTLGWLLGTDCLHLFAKESPGRPELDLNHDSLSALSCHFLCFPFALDLPSHTMSTILQLYDTCGIVASLLQVIQTLPPLLLELPLSLLSRLLLCDPQRSVSHLRKAALGFFSPIQQSQLTAARHQTPVSRTASSLLSDLLHLDVLWDSAAEFLTLLSLVARFTPWPAGFELRLEASVLLQALSHSNDQIRVSTCRLLGNMDPFRPPTPGIIHIFKSMIDCLNDSYMPVRRIACKAVGNWLGYIATERGLKMSKEKNQSKNESSCINATDDLPTMIEERVDGEEGRKWTEEARRTVALLASLITDSDTLTRRHCCAALGNLAHIDGAVPLLLEGDVSSLLLTTACTDSHNAVREAAIATLCLYSKQDEIHQVLNSLNASEKLVQASQQGPPHCDYHQLIGLL</sequence>
<evidence type="ECO:0000256" key="5">
    <source>
        <dbReference type="ARBA" id="ARBA00022679"/>
    </source>
</evidence>
<keyword evidence="5" id="KW-0808">Transferase</keyword>
<dbReference type="FunFam" id="1.10.510.10:FF:000292">
    <property type="entry name" value="Serine/threonine-protein kinase 36"/>
    <property type="match status" value="1"/>
</dbReference>
<dbReference type="GO" id="GO:0007224">
    <property type="term" value="P:smoothened signaling pathway"/>
    <property type="evidence" value="ECO:0007669"/>
    <property type="project" value="TreeGrafter"/>
</dbReference>
<dbReference type="InterPro" id="IPR017441">
    <property type="entry name" value="Protein_kinase_ATP_BS"/>
</dbReference>
<dbReference type="InParanoid" id="A0A6P7JKG9"/>
<feature type="domain" description="Protein kinase" evidence="15">
    <location>
        <begin position="4"/>
        <end position="254"/>
    </location>
</feature>
<evidence type="ECO:0000259" key="15">
    <source>
        <dbReference type="PROSITE" id="PS50011"/>
    </source>
</evidence>
<feature type="compositionally biased region" description="Basic and acidic residues" evidence="14">
    <location>
        <begin position="298"/>
        <end position="308"/>
    </location>
</feature>
<keyword evidence="4" id="KW-0723">Serine/threonine-protein kinase</keyword>
<evidence type="ECO:0000313" key="17">
    <source>
        <dbReference type="RefSeq" id="XP_028277263.1"/>
    </source>
</evidence>
<evidence type="ECO:0000256" key="1">
    <source>
        <dbReference type="ARBA" id="ARBA00004245"/>
    </source>
</evidence>
<keyword evidence="7 17" id="KW-0418">Kinase</keyword>
<dbReference type="PROSITE" id="PS00107">
    <property type="entry name" value="PROTEIN_KINASE_ATP"/>
    <property type="match status" value="1"/>
</dbReference>
<evidence type="ECO:0000256" key="8">
    <source>
        <dbReference type="ARBA" id="ARBA00022840"/>
    </source>
</evidence>
<dbReference type="SUPFAM" id="SSF56112">
    <property type="entry name" value="Protein kinase-like (PK-like)"/>
    <property type="match status" value="1"/>
</dbReference>
<feature type="region of interest" description="Disordered" evidence="14">
    <location>
        <begin position="292"/>
        <end position="377"/>
    </location>
</feature>
<evidence type="ECO:0000256" key="6">
    <source>
        <dbReference type="ARBA" id="ARBA00022741"/>
    </source>
</evidence>
<evidence type="ECO:0000256" key="2">
    <source>
        <dbReference type="ARBA" id="ARBA00012513"/>
    </source>
</evidence>
<evidence type="ECO:0000256" key="7">
    <source>
        <dbReference type="ARBA" id="ARBA00022777"/>
    </source>
</evidence>
<gene>
    <name evidence="17" type="primary">stk36</name>
</gene>
<dbReference type="GO" id="GO:0005524">
    <property type="term" value="F:ATP binding"/>
    <property type="evidence" value="ECO:0007669"/>
    <property type="project" value="UniProtKB-UniRule"/>
</dbReference>
<evidence type="ECO:0000313" key="16">
    <source>
        <dbReference type="Proteomes" id="UP000515145"/>
    </source>
</evidence>
<dbReference type="Pfam" id="PF00069">
    <property type="entry name" value="Pkinase"/>
    <property type="match status" value="1"/>
</dbReference>
<evidence type="ECO:0000256" key="11">
    <source>
        <dbReference type="ARBA" id="ARBA00048679"/>
    </source>
</evidence>
<dbReference type="InterPro" id="IPR000719">
    <property type="entry name" value="Prot_kinase_dom"/>
</dbReference>
<feature type="compositionally biased region" description="Basic and acidic residues" evidence="14">
    <location>
        <begin position="320"/>
        <end position="330"/>
    </location>
</feature>
<keyword evidence="8 13" id="KW-0067">ATP-binding</keyword>
<dbReference type="Gene3D" id="1.10.510.10">
    <property type="entry name" value="Transferase(Phosphotransferase) domain 1"/>
    <property type="match status" value="1"/>
</dbReference>
<dbReference type="PROSITE" id="PS00108">
    <property type="entry name" value="PROTEIN_KINASE_ST"/>
    <property type="match status" value="1"/>
</dbReference>
<comment type="catalytic activity">
    <reaction evidence="11">
        <text>L-seryl-[protein] + ATP = O-phospho-L-seryl-[protein] + ADP + H(+)</text>
        <dbReference type="Rhea" id="RHEA:17989"/>
        <dbReference type="Rhea" id="RHEA-COMP:9863"/>
        <dbReference type="Rhea" id="RHEA-COMP:11604"/>
        <dbReference type="ChEBI" id="CHEBI:15378"/>
        <dbReference type="ChEBI" id="CHEBI:29999"/>
        <dbReference type="ChEBI" id="CHEBI:30616"/>
        <dbReference type="ChEBI" id="CHEBI:83421"/>
        <dbReference type="ChEBI" id="CHEBI:456216"/>
        <dbReference type="EC" id="2.7.11.1"/>
    </reaction>
</comment>
<dbReference type="InterPro" id="IPR011009">
    <property type="entry name" value="Kinase-like_dom_sf"/>
</dbReference>
<dbReference type="InterPro" id="IPR011989">
    <property type="entry name" value="ARM-like"/>
</dbReference>
<keyword evidence="3" id="KW-0963">Cytoplasm</keyword>
<evidence type="ECO:0000256" key="10">
    <source>
        <dbReference type="ARBA" id="ARBA00047899"/>
    </source>
</evidence>
<dbReference type="PROSITE" id="PS50011">
    <property type="entry name" value="PROTEIN_KINASE_DOM"/>
    <property type="match status" value="1"/>
</dbReference>
<evidence type="ECO:0000256" key="12">
    <source>
        <dbReference type="ARBA" id="ARBA00075375"/>
    </source>
</evidence>
<dbReference type="CDD" id="cd14002">
    <property type="entry name" value="STKc_STK36"/>
    <property type="match status" value="1"/>
</dbReference>
<dbReference type="GO" id="GO:0005856">
    <property type="term" value="C:cytoskeleton"/>
    <property type="evidence" value="ECO:0007669"/>
    <property type="project" value="UniProtKB-SubCell"/>
</dbReference>
<feature type="binding site" evidence="13">
    <location>
        <position position="33"/>
    </location>
    <ligand>
        <name>ATP</name>
        <dbReference type="ChEBI" id="CHEBI:30616"/>
    </ligand>
</feature>
<protein>
    <recommendedName>
        <fullName evidence="2">non-specific serine/threonine protein kinase</fullName>
        <ecNumber evidence="2">2.7.11.1</ecNumber>
    </recommendedName>
    <alternativeName>
        <fullName evidence="12">Fused homolog</fullName>
    </alternativeName>
</protein>
<dbReference type="PANTHER" id="PTHR22983:SF6">
    <property type="entry name" value="SERINE_THREONINE-PROTEIN KINASE 36"/>
    <property type="match status" value="1"/>
</dbReference>
<keyword evidence="6 13" id="KW-0547">Nucleotide-binding</keyword>
<dbReference type="OrthoDB" id="266718at2759"/>
<feature type="compositionally biased region" description="Polar residues" evidence="14">
    <location>
        <begin position="331"/>
        <end position="353"/>
    </location>
</feature>
<dbReference type="RefSeq" id="XP_028277263.1">
    <property type="nucleotide sequence ID" value="XM_028421462.1"/>
</dbReference>
<proteinExistence type="predicted"/>
<dbReference type="AlphaFoldDB" id="A0A6P7JKG9"/>
<dbReference type="SMART" id="SM00220">
    <property type="entry name" value="S_TKc"/>
    <property type="match status" value="1"/>
</dbReference>
<dbReference type="Gene3D" id="1.25.10.10">
    <property type="entry name" value="Leucine-rich Repeat Variant"/>
    <property type="match status" value="2"/>
</dbReference>
<dbReference type="SUPFAM" id="SSF48371">
    <property type="entry name" value="ARM repeat"/>
    <property type="match status" value="1"/>
</dbReference>
<dbReference type="GeneID" id="114446053"/>
<dbReference type="GO" id="GO:0004674">
    <property type="term" value="F:protein serine/threonine kinase activity"/>
    <property type="evidence" value="ECO:0007669"/>
    <property type="project" value="UniProtKB-KW"/>
</dbReference>
<dbReference type="EC" id="2.7.11.1" evidence="2"/>
<dbReference type="PANTHER" id="PTHR22983">
    <property type="entry name" value="PROTEIN KINASE RELATED"/>
    <property type="match status" value="1"/>
</dbReference>
<evidence type="ECO:0000256" key="14">
    <source>
        <dbReference type="SAM" id="MobiDB-lite"/>
    </source>
</evidence>